<accession>A0A7M2XWD1</accession>
<gene>
    <name evidence="2" type="ORF">INP59_27520</name>
</gene>
<organism evidence="2 3">
    <name type="scientific">Rhodococcus pyridinivorans</name>
    <dbReference type="NCBI Taxonomy" id="103816"/>
    <lineage>
        <taxon>Bacteria</taxon>
        <taxon>Bacillati</taxon>
        <taxon>Actinomycetota</taxon>
        <taxon>Actinomycetes</taxon>
        <taxon>Mycobacteriales</taxon>
        <taxon>Nocardiaceae</taxon>
        <taxon>Rhodococcus</taxon>
    </lineage>
</organism>
<dbReference type="EMBL" id="CP063453">
    <property type="protein sequence ID" value="QOW01908.1"/>
    <property type="molecule type" value="Genomic_DNA"/>
</dbReference>
<dbReference type="RefSeq" id="WP_193904179.1">
    <property type="nucleotide sequence ID" value="NZ_CP063453.1"/>
</dbReference>
<reference evidence="2 3" key="1">
    <citation type="submission" date="2020-10" db="EMBL/GenBank/DDBJ databases">
        <title>Whole genome sequence of oil-degrading bacteria Rhodococcus pyridinivorans strain 5Ap.</title>
        <authorList>
            <person name="Akhremchuk A.E."/>
            <person name="Valentovich L.N."/>
            <person name="Charniauskaya M.I."/>
            <person name="Bukliarevich H.A."/>
            <person name="Titok M.A."/>
        </authorList>
    </citation>
    <scope>NUCLEOTIDE SEQUENCE [LARGE SCALE GENOMIC DNA]</scope>
    <source>
        <strain evidence="2 3">5Ap</strain>
        <plasmid evidence="2 3">pSID</plasmid>
    </source>
</reference>
<sequence>MNCRRIIAAAMAGTALTLGAVATAAPASAETVTDYQSNGVNIRSAPDGRSAVIGRVYIGQGVTMICGTYGPDTSGSQSNFWIFSRNHVTGVEGWSAGSSFQGVINRLPDC</sequence>
<feature type="chain" id="PRO_5032901736" evidence="1">
    <location>
        <begin position="30"/>
        <end position="110"/>
    </location>
</feature>
<evidence type="ECO:0000256" key="1">
    <source>
        <dbReference type="SAM" id="SignalP"/>
    </source>
</evidence>
<feature type="signal peptide" evidence="1">
    <location>
        <begin position="1"/>
        <end position="29"/>
    </location>
</feature>
<name>A0A7M2XWD1_9NOCA</name>
<geneLocation type="plasmid" evidence="2 3">
    <name>pSID</name>
</geneLocation>
<keyword evidence="3" id="KW-1185">Reference proteome</keyword>
<evidence type="ECO:0000313" key="3">
    <source>
        <dbReference type="Proteomes" id="UP000593818"/>
    </source>
</evidence>
<evidence type="ECO:0000313" key="2">
    <source>
        <dbReference type="EMBL" id="QOW01908.1"/>
    </source>
</evidence>
<dbReference type="AlphaFoldDB" id="A0A7M2XWD1"/>
<proteinExistence type="predicted"/>
<dbReference type="Proteomes" id="UP000593818">
    <property type="component" value="Plasmid pSID"/>
</dbReference>
<keyword evidence="2" id="KW-0614">Plasmid</keyword>
<dbReference type="Gene3D" id="2.30.30.40">
    <property type="entry name" value="SH3 Domains"/>
    <property type="match status" value="1"/>
</dbReference>
<keyword evidence="1" id="KW-0732">Signal</keyword>
<protein>
    <submittedName>
        <fullName evidence="2">SH3 domain-containing protein</fullName>
    </submittedName>
</protein>